<name>A0AAN9UVY1_9PEZI</name>
<feature type="domain" description="Arrestin-like N-terminal" evidence="2">
    <location>
        <begin position="4"/>
        <end position="120"/>
    </location>
</feature>
<dbReference type="PANTHER" id="PTHR11188:SF166">
    <property type="entry name" value="ARRESTIN (OR S-ANTIGEN), N-TERMINAL DOMAIN PROTEIN (AFU_ORTHOLOGUE AFUA_7G02050)"/>
    <property type="match status" value="1"/>
</dbReference>
<dbReference type="Proteomes" id="UP001320420">
    <property type="component" value="Unassembled WGS sequence"/>
</dbReference>
<sequence>MSIRIALDDNPPEFYTNLDFVSGRVVLSLSRPEHVGNVVVKLEGESRTALGVPPGDRRERTAIPTPRGNVVAESHKLLYKVQQVYPTDERTAAAGGGAGSTCLYPGQHEFRFRFKVPLNNICHDPKAMSSLVGIGGPGAAGGFGGPGGDGAGGGGGGGFLGFGGFRTMDGTRQLFLNHVKSTLPPSLTGFPAEAEIRYYIKVTIQRPGFFKENWRYQVGFKFLPIEPPRPPPTHQEAFARRPFVFKPRAAASPLPSPSPYHSSSSSSQKRSSFFGMGGEKADAEAEQQQQLKPPVPLPETAPSIEMSARIPHPSIITCNQPLPLRLLARKLTPFPASSPVYLTGLEIALVGYTHVRVQDLHHDEVTRWVVFAASNLHIELKFPPDDASGGGAESSDEFEIPAEGLWAGRALPNTVAPSFRTCNLARRYEIDVKLSLSWGGGSGNSSSSNGGGGGGLWGKLSGGKHSRDPPPQVIHLPLKLSRVDVFSGISPPPELLQTTTTAQLPGNKIQPPQLPPRPTGHQQQQHDPIYEPPPPPLQHQHQHQHPQQQQPGVAAAAAPPPPSPYDDAPPSYDEAMAADITAPPAQARPAYSGVTAENAPSTMPVTGDGAGGGGKS</sequence>
<proteinExistence type="predicted"/>
<feature type="region of interest" description="Disordered" evidence="1">
    <location>
        <begin position="491"/>
        <end position="616"/>
    </location>
</feature>
<evidence type="ECO:0000313" key="4">
    <source>
        <dbReference type="Proteomes" id="UP001320420"/>
    </source>
</evidence>
<dbReference type="GO" id="GO:0030674">
    <property type="term" value="F:protein-macromolecule adaptor activity"/>
    <property type="evidence" value="ECO:0007669"/>
    <property type="project" value="TreeGrafter"/>
</dbReference>
<evidence type="ECO:0000256" key="1">
    <source>
        <dbReference type="SAM" id="MobiDB-lite"/>
    </source>
</evidence>
<reference evidence="3 4" key="1">
    <citation type="submission" date="2024-02" db="EMBL/GenBank/DDBJ databases">
        <title>De novo assembly and annotation of 12 fungi associated with fruit tree decline syndrome in Ontario, Canada.</title>
        <authorList>
            <person name="Sulman M."/>
            <person name="Ellouze W."/>
            <person name="Ilyukhin E."/>
        </authorList>
    </citation>
    <scope>NUCLEOTIDE SEQUENCE [LARGE SCALE GENOMIC DNA]</scope>
    <source>
        <strain evidence="3 4">M11/M66-122</strain>
    </source>
</reference>
<dbReference type="CDD" id="cd22952">
    <property type="entry name" value="ART10-like"/>
    <property type="match status" value="1"/>
</dbReference>
<dbReference type="PANTHER" id="PTHR11188">
    <property type="entry name" value="ARRESTIN DOMAIN CONTAINING PROTEIN"/>
    <property type="match status" value="1"/>
</dbReference>
<dbReference type="InterPro" id="IPR014752">
    <property type="entry name" value="Arrestin-like_C"/>
</dbReference>
<comment type="caution">
    <text evidence="3">The sequence shown here is derived from an EMBL/GenBank/DDBJ whole genome shotgun (WGS) entry which is preliminary data.</text>
</comment>
<accession>A0AAN9UVY1</accession>
<protein>
    <recommendedName>
        <fullName evidence="2">Arrestin-like N-terminal domain-containing protein</fullName>
    </recommendedName>
</protein>
<dbReference type="Pfam" id="PF00339">
    <property type="entry name" value="Arrestin_N"/>
    <property type="match status" value="1"/>
</dbReference>
<dbReference type="GO" id="GO:0005886">
    <property type="term" value="C:plasma membrane"/>
    <property type="evidence" value="ECO:0007669"/>
    <property type="project" value="TreeGrafter"/>
</dbReference>
<gene>
    <name evidence="3" type="ORF">SLS62_008380</name>
</gene>
<dbReference type="GO" id="GO:0005829">
    <property type="term" value="C:cytosol"/>
    <property type="evidence" value="ECO:0007669"/>
    <property type="project" value="TreeGrafter"/>
</dbReference>
<feature type="region of interest" description="Disordered" evidence="1">
    <location>
        <begin position="250"/>
        <end position="300"/>
    </location>
</feature>
<evidence type="ECO:0000259" key="2">
    <source>
        <dbReference type="Pfam" id="PF00339"/>
    </source>
</evidence>
<feature type="compositionally biased region" description="Low complexity" evidence="1">
    <location>
        <begin position="545"/>
        <end position="557"/>
    </location>
</feature>
<evidence type="ECO:0000313" key="3">
    <source>
        <dbReference type="EMBL" id="KAK7749198.1"/>
    </source>
</evidence>
<organism evidence="3 4">
    <name type="scientific">Diatrype stigma</name>
    <dbReference type="NCBI Taxonomy" id="117547"/>
    <lineage>
        <taxon>Eukaryota</taxon>
        <taxon>Fungi</taxon>
        <taxon>Dikarya</taxon>
        <taxon>Ascomycota</taxon>
        <taxon>Pezizomycotina</taxon>
        <taxon>Sordariomycetes</taxon>
        <taxon>Xylariomycetidae</taxon>
        <taxon>Xylariales</taxon>
        <taxon>Diatrypaceae</taxon>
        <taxon>Diatrype</taxon>
    </lineage>
</organism>
<dbReference type="EMBL" id="JAKJXP020000077">
    <property type="protein sequence ID" value="KAK7749198.1"/>
    <property type="molecule type" value="Genomic_DNA"/>
</dbReference>
<feature type="compositionally biased region" description="Low complexity" evidence="1">
    <location>
        <begin position="259"/>
        <end position="272"/>
    </location>
</feature>
<dbReference type="GO" id="GO:0070086">
    <property type="term" value="P:ubiquitin-dependent endocytosis"/>
    <property type="evidence" value="ECO:0007669"/>
    <property type="project" value="TreeGrafter"/>
</dbReference>
<dbReference type="Gene3D" id="2.60.40.640">
    <property type="match status" value="1"/>
</dbReference>
<dbReference type="AlphaFoldDB" id="A0AAN9UVY1"/>
<dbReference type="GO" id="GO:0031625">
    <property type="term" value="F:ubiquitin protein ligase binding"/>
    <property type="evidence" value="ECO:0007669"/>
    <property type="project" value="TreeGrafter"/>
</dbReference>
<dbReference type="InterPro" id="IPR050357">
    <property type="entry name" value="Arrestin_domain-protein"/>
</dbReference>
<feature type="compositionally biased region" description="Gly residues" evidence="1">
    <location>
        <begin position="439"/>
        <end position="461"/>
    </location>
</feature>
<dbReference type="InterPro" id="IPR011021">
    <property type="entry name" value="Arrestin-like_N"/>
</dbReference>
<keyword evidence="4" id="KW-1185">Reference proteome</keyword>
<feature type="region of interest" description="Disordered" evidence="1">
    <location>
        <begin position="439"/>
        <end position="473"/>
    </location>
</feature>